<protein>
    <recommendedName>
        <fullName evidence="5">Transferrin-binding protein B C-lobe/N-lobe beta barrel domain-containing protein</fullName>
    </recommendedName>
</protein>
<name>I8T2Z7_9GAMM</name>
<feature type="signal peptide" evidence="2">
    <location>
        <begin position="1"/>
        <end position="27"/>
    </location>
</feature>
<gene>
    <name evidence="3" type="ORF">WQQ_35100</name>
</gene>
<evidence type="ECO:0008006" key="5">
    <source>
        <dbReference type="Google" id="ProtNLM"/>
    </source>
</evidence>
<feature type="chain" id="PRO_5003714152" description="Transferrin-binding protein B C-lobe/N-lobe beta barrel domain-containing protein" evidence="2">
    <location>
        <begin position="28"/>
        <end position="369"/>
    </location>
</feature>
<organism evidence="3 4">
    <name type="scientific">Hydrocarboniphaga effusa AP103</name>
    <dbReference type="NCBI Taxonomy" id="1172194"/>
    <lineage>
        <taxon>Bacteria</taxon>
        <taxon>Pseudomonadati</taxon>
        <taxon>Pseudomonadota</taxon>
        <taxon>Gammaproteobacteria</taxon>
        <taxon>Nevskiales</taxon>
        <taxon>Nevskiaceae</taxon>
        <taxon>Hydrocarboniphaga</taxon>
    </lineage>
</organism>
<feature type="region of interest" description="Disordered" evidence="1">
    <location>
        <begin position="37"/>
        <end position="61"/>
    </location>
</feature>
<dbReference type="RefSeq" id="WP_007186449.1">
    <property type="nucleotide sequence ID" value="NZ_AKGD01000003.1"/>
</dbReference>
<evidence type="ECO:0000256" key="2">
    <source>
        <dbReference type="SAM" id="SignalP"/>
    </source>
</evidence>
<comment type="caution">
    <text evidence="3">The sequence shown here is derived from an EMBL/GenBank/DDBJ whole genome shotgun (WGS) entry which is preliminary data.</text>
</comment>
<dbReference type="STRING" id="1172194.WQQ_35100"/>
<reference evidence="3 4" key="1">
    <citation type="journal article" date="2012" name="J. Bacteriol.">
        <title>Genome Sequence of n-Alkane-Degrading Hydrocarboniphaga effusa Strain AP103T (ATCC BAA-332T).</title>
        <authorList>
            <person name="Chang H.K."/>
            <person name="Zylstra G.J."/>
            <person name="Chae J.C."/>
        </authorList>
    </citation>
    <scope>NUCLEOTIDE SEQUENCE [LARGE SCALE GENOMIC DNA]</scope>
    <source>
        <strain evidence="3 4">AP103</strain>
    </source>
</reference>
<dbReference type="Proteomes" id="UP000003704">
    <property type="component" value="Unassembled WGS sequence"/>
</dbReference>
<feature type="compositionally biased region" description="Gly residues" evidence="1">
    <location>
        <begin position="40"/>
        <end position="51"/>
    </location>
</feature>
<accession>I8T2Z7</accession>
<evidence type="ECO:0000256" key="1">
    <source>
        <dbReference type="SAM" id="MobiDB-lite"/>
    </source>
</evidence>
<dbReference type="EMBL" id="AKGD01000003">
    <property type="protein sequence ID" value="EIT68315.1"/>
    <property type="molecule type" value="Genomic_DNA"/>
</dbReference>
<dbReference type="AlphaFoldDB" id="I8T2Z7"/>
<evidence type="ECO:0000313" key="3">
    <source>
        <dbReference type="EMBL" id="EIT68315.1"/>
    </source>
</evidence>
<evidence type="ECO:0000313" key="4">
    <source>
        <dbReference type="Proteomes" id="UP000003704"/>
    </source>
</evidence>
<keyword evidence="4" id="KW-1185">Reference proteome</keyword>
<sequence>MQMNSMQTQLRRSFARPFAFTVMAALALPGCIDRDKPADEGGGGDGGGGTPGACSRLPPQSTTYKGGDTLGEELSLTLNPSTLAYTLRVDASLQRSAGTELAGTLVALDGCTYASDESGAVFTIGANGVVHGGVREVVGSGFVPMIAFASQFENSADPTRFNDIAAIFNTIGAQTAGSVESSYGGSGRIRNAGTFQLCQDAANGGFMVYDAACAQTAKGYLSYNGAHAAFDVYTTPASGGAVTTGGTLSGSMIIGMVGSTAVPLQLIRESASRYGLLLYTAQSALVAGDADGSYTSVDSDGINGTATWSGTSLNRNGAAATLSYDSPVSGVAQATGAFTGYLLQGAGLYGFVPGTTAAAQPSFELGLRQ</sequence>
<proteinExistence type="predicted"/>
<keyword evidence="2" id="KW-0732">Signal</keyword>